<evidence type="ECO:0000256" key="4">
    <source>
        <dbReference type="ARBA" id="ARBA00023098"/>
    </source>
</evidence>
<feature type="transmembrane region" description="Helical" evidence="7">
    <location>
        <begin position="42"/>
        <end position="74"/>
    </location>
</feature>
<gene>
    <name evidence="8" type="ORF">CALMAC_LOCUS7980</name>
</gene>
<evidence type="ECO:0000256" key="7">
    <source>
        <dbReference type="SAM" id="Phobius"/>
    </source>
</evidence>
<evidence type="ECO:0000256" key="2">
    <source>
        <dbReference type="ARBA" id="ARBA00022692"/>
    </source>
</evidence>
<dbReference type="PANTHER" id="PTHR23063:SF52">
    <property type="entry name" value="LYSOPHOSPHATIDYLCHOLINE ACYLTRANSFERASE"/>
    <property type="match status" value="1"/>
</dbReference>
<proteinExistence type="predicted"/>
<evidence type="ECO:0000256" key="3">
    <source>
        <dbReference type="ARBA" id="ARBA00022989"/>
    </source>
</evidence>
<keyword evidence="4" id="KW-0443">Lipid metabolism</keyword>
<organism evidence="8 9">
    <name type="scientific">Callosobruchus maculatus</name>
    <name type="common">Southern cowpea weevil</name>
    <name type="synonym">Pulse bruchid</name>
    <dbReference type="NCBI Taxonomy" id="64391"/>
    <lineage>
        <taxon>Eukaryota</taxon>
        <taxon>Metazoa</taxon>
        <taxon>Ecdysozoa</taxon>
        <taxon>Arthropoda</taxon>
        <taxon>Hexapoda</taxon>
        <taxon>Insecta</taxon>
        <taxon>Pterygota</taxon>
        <taxon>Neoptera</taxon>
        <taxon>Endopterygota</taxon>
        <taxon>Coleoptera</taxon>
        <taxon>Polyphaga</taxon>
        <taxon>Cucujiformia</taxon>
        <taxon>Chrysomeloidea</taxon>
        <taxon>Chrysomelidae</taxon>
        <taxon>Bruchinae</taxon>
        <taxon>Bruchini</taxon>
        <taxon>Callosobruchus</taxon>
    </lineage>
</organism>
<protein>
    <recommendedName>
        <fullName evidence="10">Phospholipid/glycerol acyltransferase domain-containing protein</fullName>
    </recommendedName>
</protein>
<keyword evidence="1" id="KW-0808">Transferase</keyword>
<dbReference type="Proteomes" id="UP000410492">
    <property type="component" value="Unassembled WGS sequence"/>
</dbReference>
<dbReference type="GO" id="GO:0005783">
    <property type="term" value="C:endoplasmic reticulum"/>
    <property type="evidence" value="ECO:0007669"/>
    <property type="project" value="TreeGrafter"/>
</dbReference>
<keyword evidence="2 7" id="KW-0812">Transmembrane</keyword>
<name>A0A653CEV3_CALMS</name>
<keyword evidence="5 7" id="KW-0472">Membrane</keyword>
<keyword evidence="3 7" id="KW-1133">Transmembrane helix</keyword>
<evidence type="ECO:0000313" key="9">
    <source>
        <dbReference type="Proteomes" id="UP000410492"/>
    </source>
</evidence>
<dbReference type="OrthoDB" id="272512at2759"/>
<evidence type="ECO:0000256" key="6">
    <source>
        <dbReference type="ARBA" id="ARBA00023315"/>
    </source>
</evidence>
<accession>A0A653CEV3</accession>
<keyword evidence="6" id="KW-0012">Acyltransferase</keyword>
<evidence type="ECO:0008006" key="10">
    <source>
        <dbReference type="Google" id="ProtNLM"/>
    </source>
</evidence>
<sequence length="142" mass="15957">MTQTKTKFTGGISHEEYTPEVLLNPFVHRLELDTTYEKIKTYILTVILLPIRVSLICFFVITGWIFASIGLWGLTEEELRQKPLEGWRKVRVMGNPAPRKEAPVVALAPHSSFVDSIAMVIMGGPSIVAKAETARIPFFGKR</sequence>
<evidence type="ECO:0000256" key="5">
    <source>
        <dbReference type="ARBA" id="ARBA00023136"/>
    </source>
</evidence>
<dbReference type="EMBL" id="CAACVG010007465">
    <property type="protein sequence ID" value="VEN45570.1"/>
    <property type="molecule type" value="Genomic_DNA"/>
</dbReference>
<reference evidence="8 9" key="1">
    <citation type="submission" date="2019-01" db="EMBL/GenBank/DDBJ databases">
        <authorList>
            <person name="Sayadi A."/>
        </authorList>
    </citation>
    <scope>NUCLEOTIDE SEQUENCE [LARGE SCALE GENOMIC DNA]</scope>
</reference>
<dbReference type="SUPFAM" id="SSF69593">
    <property type="entry name" value="Glycerol-3-phosphate (1)-acyltransferase"/>
    <property type="match status" value="1"/>
</dbReference>
<dbReference type="GO" id="GO:0042171">
    <property type="term" value="F:lysophosphatidic acid acyltransferase activity"/>
    <property type="evidence" value="ECO:0007669"/>
    <property type="project" value="TreeGrafter"/>
</dbReference>
<dbReference type="PANTHER" id="PTHR23063">
    <property type="entry name" value="PHOSPHOLIPID ACYLTRANSFERASE"/>
    <property type="match status" value="1"/>
</dbReference>
<dbReference type="GO" id="GO:0006629">
    <property type="term" value="P:lipid metabolic process"/>
    <property type="evidence" value="ECO:0007669"/>
    <property type="project" value="UniProtKB-KW"/>
</dbReference>
<keyword evidence="9" id="KW-1185">Reference proteome</keyword>
<evidence type="ECO:0000313" key="8">
    <source>
        <dbReference type="EMBL" id="VEN45570.1"/>
    </source>
</evidence>
<dbReference type="AlphaFoldDB" id="A0A653CEV3"/>
<evidence type="ECO:0000256" key="1">
    <source>
        <dbReference type="ARBA" id="ARBA00022679"/>
    </source>
</evidence>